<name>A0ACC1DD86_9NEOP</name>
<accession>A0ACC1DD86</accession>
<proteinExistence type="predicted"/>
<protein>
    <submittedName>
        <fullName evidence="1">Uncharacterized protein</fullName>
    </submittedName>
</protein>
<keyword evidence="2" id="KW-1185">Reference proteome</keyword>
<dbReference type="EMBL" id="CM034390">
    <property type="protein sequence ID" value="KAJ0181913.1"/>
    <property type="molecule type" value="Genomic_DNA"/>
</dbReference>
<dbReference type="Proteomes" id="UP000824533">
    <property type="component" value="Linkage Group LG04"/>
</dbReference>
<reference evidence="1 2" key="1">
    <citation type="journal article" date="2021" name="Front. Genet.">
        <title>Chromosome-Level Genome Assembly Reveals Significant Gene Expansion in the Toll and IMD Signaling Pathways of Dendrolimus kikuchii.</title>
        <authorList>
            <person name="Zhou J."/>
            <person name="Wu P."/>
            <person name="Xiong Z."/>
            <person name="Liu N."/>
            <person name="Zhao N."/>
            <person name="Ji M."/>
            <person name="Qiu Y."/>
            <person name="Yang B."/>
        </authorList>
    </citation>
    <scope>NUCLEOTIDE SEQUENCE [LARGE SCALE GENOMIC DNA]</scope>
    <source>
        <strain evidence="1">Ann1</strain>
    </source>
</reference>
<evidence type="ECO:0000313" key="1">
    <source>
        <dbReference type="EMBL" id="KAJ0181913.1"/>
    </source>
</evidence>
<comment type="caution">
    <text evidence="1">The sequence shown here is derived from an EMBL/GenBank/DDBJ whole genome shotgun (WGS) entry which is preliminary data.</text>
</comment>
<gene>
    <name evidence="1" type="ORF">K1T71_002635</name>
</gene>
<organism evidence="1 2">
    <name type="scientific">Dendrolimus kikuchii</name>
    <dbReference type="NCBI Taxonomy" id="765133"/>
    <lineage>
        <taxon>Eukaryota</taxon>
        <taxon>Metazoa</taxon>
        <taxon>Ecdysozoa</taxon>
        <taxon>Arthropoda</taxon>
        <taxon>Hexapoda</taxon>
        <taxon>Insecta</taxon>
        <taxon>Pterygota</taxon>
        <taxon>Neoptera</taxon>
        <taxon>Endopterygota</taxon>
        <taxon>Lepidoptera</taxon>
        <taxon>Glossata</taxon>
        <taxon>Ditrysia</taxon>
        <taxon>Bombycoidea</taxon>
        <taxon>Lasiocampidae</taxon>
        <taxon>Dendrolimus</taxon>
    </lineage>
</organism>
<evidence type="ECO:0000313" key="2">
    <source>
        <dbReference type="Proteomes" id="UP000824533"/>
    </source>
</evidence>
<sequence>MLIKLKFVKNKQLKRFLEHGIYVAILLLLIPAFFYFEICIVLPAVVDLWSFTHFVHLTYATFLLVNVIGNMIYGMFTNTSIKGKFLNSFEKDNWTLCSVCECLRPPRAWHCNTCNICILKRDHHCTFFACCVGYFNHRYFILFTFYIFVSMLYSFYYNVKFLSQFVTWNHGLVILKFIFPLASFVADFSEESMYVFLVVINVIVGIFTGFLFFYHFNNLLKGRVVPEACNTKDFIHDKGWKNNIREVFGARWYLTWVSPFITSQLPGNGIEFGVQGKEE</sequence>